<name>A0A813KDI2_POLGL</name>
<dbReference type="Proteomes" id="UP000626109">
    <property type="component" value="Unassembled WGS sequence"/>
</dbReference>
<dbReference type="EMBL" id="CAJNNW010029108">
    <property type="protein sequence ID" value="CAE8699048.1"/>
    <property type="molecule type" value="Genomic_DNA"/>
</dbReference>
<dbReference type="InterPro" id="IPR014710">
    <property type="entry name" value="RmlC-like_jellyroll"/>
</dbReference>
<evidence type="ECO:0000313" key="2">
    <source>
        <dbReference type="EMBL" id="CAE8699048.1"/>
    </source>
</evidence>
<gene>
    <name evidence="2" type="ORF">PGLA2088_LOCUS30993</name>
</gene>
<evidence type="ECO:0000313" key="3">
    <source>
        <dbReference type="Proteomes" id="UP000626109"/>
    </source>
</evidence>
<dbReference type="Gene3D" id="2.60.120.10">
    <property type="entry name" value="Jelly Rolls"/>
    <property type="match status" value="2"/>
</dbReference>
<accession>A0A813KDI2</accession>
<dbReference type="Pfam" id="PF05726">
    <property type="entry name" value="Pirin_C"/>
    <property type="match status" value="1"/>
</dbReference>
<organism evidence="2 3">
    <name type="scientific">Polarella glacialis</name>
    <name type="common">Dinoflagellate</name>
    <dbReference type="NCBI Taxonomy" id="89957"/>
    <lineage>
        <taxon>Eukaryota</taxon>
        <taxon>Sar</taxon>
        <taxon>Alveolata</taxon>
        <taxon>Dinophyceae</taxon>
        <taxon>Suessiales</taxon>
        <taxon>Suessiaceae</taxon>
        <taxon>Polarella</taxon>
    </lineage>
</organism>
<reference evidence="2" key="1">
    <citation type="submission" date="2021-02" db="EMBL/GenBank/DDBJ databases">
        <authorList>
            <person name="Dougan E. K."/>
            <person name="Rhodes N."/>
            <person name="Thang M."/>
            <person name="Chan C."/>
        </authorList>
    </citation>
    <scope>NUCLEOTIDE SEQUENCE</scope>
</reference>
<dbReference type="InterPro" id="IPR008778">
    <property type="entry name" value="Pirin_C_dom"/>
</dbReference>
<dbReference type="SUPFAM" id="SSF51182">
    <property type="entry name" value="RmlC-like cupins"/>
    <property type="match status" value="1"/>
</dbReference>
<protein>
    <recommendedName>
        <fullName evidence="1">Pirin C-terminal domain-containing protein</fullName>
    </recommendedName>
</protein>
<feature type="non-terminal residue" evidence="2">
    <location>
        <position position="94"/>
    </location>
</feature>
<evidence type="ECO:0000259" key="1">
    <source>
        <dbReference type="Pfam" id="PF05726"/>
    </source>
</evidence>
<dbReference type="AlphaFoldDB" id="A0A813KDI2"/>
<comment type="caution">
    <text evidence="2">The sequence shown here is derived from an EMBL/GenBank/DDBJ whole genome shotgun (WGS) entry which is preliminary data.</text>
</comment>
<sequence length="94" mass="10282">VHHTVTFERSQASSDEVIMAATAEDGTDLLILAGAPLREPVAMGANVIMSSSAELEQAERDLTAGLFGPSFRHTEEDSTWQGLVSEHWRKVKEM</sequence>
<proteinExistence type="predicted"/>
<feature type="domain" description="Pirin C-terminal" evidence="1">
    <location>
        <begin position="4"/>
        <end position="68"/>
    </location>
</feature>
<dbReference type="InterPro" id="IPR011051">
    <property type="entry name" value="RmlC_Cupin_sf"/>
</dbReference>